<protein>
    <submittedName>
        <fullName evidence="1">Uncharacterized protein</fullName>
    </submittedName>
</protein>
<keyword evidence="2" id="KW-1185">Reference proteome</keyword>
<evidence type="ECO:0000313" key="1">
    <source>
        <dbReference type="EMBL" id="KAF6039180.1"/>
    </source>
</evidence>
<accession>A0A7J7KLZ6</accession>
<reference evidence="1" key="1">
    <citation type="submission" date="2020-06" db="EMBL/GenBank/DDBJ databases">
        <title>Draft genome of Bugula neritina, a colonial animal packing powerful symbionts and potential medicines.</title>
        <authorList>
            <person name="Rayko M."/>
        </authorList>
    </citation>
    <scope>NUCLEOTIDE SEQUENCE [LARGE SCALE GENOMIC DNA]</scope>
    <source>
        <strain evidence="1">Kwan_BN1</strain>
    </source>
</reference>
<organism evidence="1 2">
    <name type="scientific">Bugula neritina</name>
    <name type="common">Brown bryozoan</name>
    <name type="synonym">Sertularia neritina</name>
    <dbReference type="NCBI Taxonomy" id="10212"/>
    <lineage>
        <taxon>Eukaryota</taxon>
        <taxon>Metazoa</taxon>
        <taxon>Spiralia</taxon>
        <taxon>Lophotrochozoa</taxon>
        <taxon>Bryozoa</taxon>
        <taxon>Gymnolaemata</taxon>
        <taxon>Cheilostomatida</taxon>
        <taxon>Flustrina</taxon>
        <taxon>Buguloidea</taxon>
        <taxon>Bugulidae</taxon>
        <taxon>Bugula</taxon>
    </lineage>
</organism>
<dbReference type="AlphaFoldDB" id="A0A7J7KLZ6"/>
<evidence type="ECO:0000313" key="2">
    <source>
        <dbReference type="Proteomes" id="UP000593567"/>
    </source>
</evidence>
<gene>
    <name evidence="1" type="ORF">EB796_002520</name>
</gene>
<proteinExistence type="predicted"/>
<name>A0A7J7KLZ6_BUGNE</name>
<dbReference type="Proteomes" id="UP000593567">
    <property type="component" value="Unassembled WGS sequence"/>
</dbReference>
<sequence>METARLHSSGPCGKDNDCSACLSSSAFCPDSISLLYSYTGPDLSTTVSFMHMFSNSSTGSKTSFPLSGH</sequence>
<dbReference type="EMBL" id="VXIV02000295">
    <property type="protein sequence ID" value="KAF6039180.1"/>
    <property type="molecule type" value="Genomic_DNA"/>
</dbReference>
<comment type="caution">
    <text evidence="1">The sequence shown here is derived from an EMBL/GenBank/DDBJ whole genome shotgun (WGS) entry which is preliminary data.</text>
</comment>